<dbReference type="EMBL" id="FNNF01000019">
    <property type="protein sequence ID" value="SDW52189.1"/>
    <property type="molecule type" value="Genomic_DNA"/>
</dbReference>
<dbReference type="InterPro" id="IPR006119">
    <property type="entry name" value="Resolv_N"/>
</dbReference>
<protein>
    <submittedName>
        <fullName evidence="7">Predicted site-specific integrase-resolvase</fullName>
    </submittedName>
</protein>
<dbReference type="Gene3D" id="1.10.287.2170">
    <property type="match status" value="1"/>
</dbReference>
<dbReference type="PANTHER" id="PTHR36172">
    <property type="match status" value="1"/>
</dbReference>
<accession>A0A1H2U9C7</accession>
<evidence type="ECO:0000256" key="2">
    <source>
        <dbReference type="ARBA" id="ARBA00023125"/>
    </source>
</evidence>
<feature type="active site" description="O-(5'-phospho-DNA)-serine intermediate" evidence="4 5">
    <location>
        <position position="81"/>
    </location>
</feature>
<feature type="domain" description="Resolvase/invertase-type recombinase catalytic" evidence="6">
    <location>
        <begin position="73"/>
        <end position="219"/>
    </location>
</feature>
<dbReference type="Pfam" id="PF00239">
    <property type="entry name" value="Resolvase"/>
    <property type="match status" value="1"/>
</dbReference>
<dbReference type="Gene3D" id="1.10.1660.10">
    <property type="match status" value="1"/>
</dbReference>
<keyword evidence="2" id="KW-0238">DNA-binding</keyword>
<dbReference type="AlphaFoldDB" id="A0A1H2U9C7"/>
<organism evidence="7 8">
    <name type="scientific">Kandleria vitulina</name>
    <dbReference type="NCBI Taxonomy" id="1630"/>
    <lineage>
        <taxon>Bacteria</taxon>
        <taxon>Bacillati</taxon>
        <taxon>Bacillota</taxon>
        <taxon>Erysipelotrichia</taxon>
        <taxon>Erysipelotrichales</taxon>
        <taxon>Coprobacillaceae</taxon>
        <taxon>Kandleria</taxon>
    </lineage>
</organism>
<dbReference type="InterPro" id="IPR051491">
    <property type="entry name" value="Recombinase/Transposase-rel"/>
</dbReference>
<dbReference type="InterPro" id="IPR041657">
    <property type="entry name" value="HTH_17"/>
</dbReference>
<dbReference type="NCBIfam" id="NF033518">
    <property type="entry name" value="transpos_IS607"/>
    <property type="match status" value="1"/>
</dbReference>
<evidence type="ECO:0000259" key="6">
    <source>
        <dbReference type="PROSITE" id="PS51736"/>
    </source>
</evidence>
<dbReference type="GO" id="GO:0000150">
    <property type="term" value="F:DNA strand exchange activity"/>
    <property type="evidence" value="ECO:0007669"/>
    <property type="project" value="InterPro"/>
</dbReference>
<evidence type="ECO:0000313" key="7">
    <source>
        <dbReference type="EMBL" id="SDW52189.1"/>
    </source>
</evidence>
<dbReference type="RefSeq" id="WP_074686488.1">
    <property type="nucleotide sequence ID" value="NZ_FNNF01000019.1"/>
</dbReference>
<name>A0A1H2U9C7_9FIRM</name>
<evidence type="ECO:0000313" key="8">
    <source>
        <dbReference type="Proteomes" id="UP000182429"/>
    </source>
</evidence>
<dbReference type="Pfam" id="PF12728">
    <property type="entry name" value="HTH_17"/>
    <property type="match status" value="1"/>
</dbReference>
<evidence type="ECO:0000256" key="5">
    <source>
        <dbReference type="PROSITE-ProRule" id="PRU10137"/>
    </source>
</evidence>
<evidence type="ECO:0000256" key="3">
    <source>
        <dbReference type="ARBA" id="ARBA00023172"/>
    </source>
</evidence>
<dbReference type="OrthoDB" id="3575335at2"/>
<dbReference type="PROSITE" id="PS00397">
    <property type="entry name" value="RECOMBINASES_1"/>
    <property type="match status" value="1"/>
</dbReference>
<dbReference type="InterPro" id="IPR009061">
    <property type="entry name" value="DNA-bd_dom_put_sf"/>
</dbReference>
<proteinExistence type="predicted"/>
<dbReference type="SUPFAM" id="SSF46955">
    <property type="entry name" value="Putative DNA-binding domain"/>
    <property type="match status" value="1"/>
</dbReference>
<keyword evidence="1" id="KW-0229">DNA integration</keyword>
<dbReference type="InterPro" id="IPR048046">
    <property type="entry name" value="Transpos_IS607"/>
</dbReference>
<dbReference type="SMART" id="SM00857">
    <property type="entry name" value="Resolvase"/>
    <property type="match status" value="1"/>
</dbReference>
<dbReference type="Proteomes" id="UP000182429">
    <property type="component" value="Unassembled WGS sequence"/>
</dbReference>
<dbReference type="SUPFAM" id="SSF53041">
    <property type="entry name" value="Resolvase-like"/>
    <property type="match status" value="1"/>
</dbReference>
<sequence>MYKSSDFTKPLYKTKDIMDILNVSYSTIKNYDKSGKLKFTRTEKGRRVVFRDDLLDYLEETGMLYRDTDYEKRDVIYARVSSNEQKAKGDLDRQAVFLMENVDDLYKPIVLKEVGSGLNDKRTKIQELIKLVLDGKVLRVFVTYRDRLTRFGYHYLEAMFLYYGVPIIVVKDEEKQKSVEEELVEDMMSLVASFSGKSYGLRSRKRREKNKMMSQKNKELLSELMAASYAKDTLEKIEKLLSESDDSVIEKRKLTVILSQNSEDDFFE</sequence>
<dbReference type="PANTHER" id="PTHR36172:SF1">
    <property type="entry name" value="RESOLVASE-RELATED"/>
    <property type="match status" value="1"/>
</dbReference>
<evidence type="ECO:0000256" key="4">
    <source>
        <dbReference type="PIRSR" id="PIRSR606118-50"/>
    </source>
</evidence>
<dbReference type="GO" id="GO:0003677">
    <property type="term" value="F:DNA binding"/>
    <property type="evidence" value="ECO:0007669"/>
    <property type="project" value="UniProtKB-KW"/>
</dbReference>
<evidence type="ECO:0000256" key="1">
    <source>
        <dbReference type="ARBA" id="ARBA00022908"/>
    </source>
</evidence>
<gene>
    <name evidence="7" type="ORF">SAMN04487759_11911</name>
</gene>
<dbReference type="PROSITE" id="PS51736">
    <property type="entry name" value="RECOMBINASES_3"/>
    <property type="match status" value="1"/>
</dbReference>
<dbReference type="InterPro" id="IPR006118">
    <property type="entry name" value="Recombinase_CS"/>
</dbReference>
<dbReference type="InterPro" id="IPR036162">
    <property type="entry name" value="Resolvase-like_N_sf"/>
</dbReference>
<reference evidence="7 8" key="1">
    <citation type="submission" date="2016-10" db="EMBL/GenBank/DDBJ databases">
        <authorList>
            <person name="de Groot N.N."/>
        </authorList>
    </citation>
    <scope>NUCLEOTIDE SEQUENCE [LARGE SCALE GENOMIC DNA]</scope>
    <source>
        <strain evidence="7 8">S3b</strain>
    </source>
</reference>
<dbReference type="GO" id="GO:0015074">
    <property type="term" value="P:DNA integration"/>
    <property type="evidence" value="ECO:0007669"/>
    <property type="project" value="UniProtKB-KW"/>
</dbReference>
<dbReference type="Gene3D" id="3.40.50.1390">
    <property type="entry name" value="Resolvase, N-terminal catalytic domain"/>
    <property type="match status" value="1"/>
</dbReference>
<keyword evidence="3" id="KW-0233">DNA recombination</keyword>